<evidence type="ECO:0000256" key="2">
    <source>
        <dbReference type="SAM" id="Phobius"/>
    </source>
</evidence>
<reference evidence="3" key="2">
    <citation type="submission" date="2021-12" db="EMBL/GenBank/DDBJ databases">
        <title>Resequencing data analysis of finger millet.</title>
        <authorList>
            <person name="Hatakeyama M."/>
            <person name="Aluri S."/>
            <person name="Balachadran M.T."/>
            <person name="Sivarajan S.R."/>
            <person name="Poveda L."/>
            <person name="Shimizu-Inatsugi R."/>
            <person name="Schlapbach R."/>
            <person name="Sreeman S.M."/>
            <person name="Shimizu K.K."/>
        </authorList>
    </citation>
    <scope>NUCLEOTIDE SEQUENCE</scope>
</reference>
<feature type="compositionally biased region" description="Low complexity" evidence="1">
    <location>
        <begin position="134"/>
        <end position="145"/>
    </location>
</feature>
<feature type="compositionally biased region" description="Basic and acidic residues" evidence="1">
    <location>
        <begin position="58"/>
        <end position="70"/>
    </location>
</feature>
<accession>A0AAV5F7L9</accession>
<feature type="region of interest" description="Disordered" evidence="1">
    <location>
        <begin position="57"/>
        <end position="96"/>
    </location>
</feature>
<feature type="compositionally biased region" description="Basic and acidic residues" evidence="1">
    <location>
        <begin position="123"/>
        <end position="133"/>
    </location>
</feature>
<reference evidence="3" key="1">
    <citation type="journal article" date="2018" name="DNA Res.">
        <title>Multiple hybrid de novo genome assembly of finger millet, an orphan allotetraploid crop.</title>
        <authorList>
            <person name="Hatakeyama M."/>
            <person name="Aluri S."/>
            <person name="Balachadran M.T."/>
            <person name="Sivarajan S.R."/>
            <person name="Patrignani A."/>
            <person name="Gruter S."/>
            <person name="Poveda L."/>
            <person name="Shimizu-Inatsugi R."/>
            <person name="Baeten J."/>
            <person name="Francoijs K.J."/>
            <person name="Nataraja K.N."/>
            <person name="Reddy Y.A.N."/>
            <person name="Phadnis S."/>
            <person name="Ravikumar R.L."/>
            <person name="Schlapbach R."/>
            <person name="Sreeman S.M."/>
            <person name="Shimizu K.K."/>
        </authorList>
    </citation>
    <scope>NUCLEOTIDE SEQUENCE</scope>
</reference>
<proteinExistence type="predicted"/>
<feature type="compositionally biased region" description="Basic and acidic residues" evidence="1">
    <location>
        <begin position="78"/>
        <end position="92"/>
    </location>
</feature>
<keyword evidence="2" id="KW-1133">Transmembrane helix</keyword>
<dbReference type="AlphaFoldDB" id="A0AAV5F7L9"/>
<comment type="caution">
    <text evidence="3">The sequence shown here is derived from an EMBL/GenBank/DDBJ whole genome shotgun (WGS) entry which is preliminary data.</text>
</comment>
<name>A0AAV5F7L9_ELECO</name>
<dbReference type="Proteomes" id="UP001054889">
    <property type="component" value="Unassembled WGS sequence"/>
</dbReference>
<dbReference type="PANTHER" id="PTHR35463:SF10">
    <property type="entry name" value="TRANSMEMBRANE PROTEIN"/>
    <property type="match status" value="1"/>
</dbReference>
<organism evidence="3 4">
    <name type="scientific">Eleusine coracana subsp. coracana</name>
    <dbReference type="NCBI Taxonomy" id="191504"/>
    <lineage>
        <taxon>Eukaryota</taxon>
        <taxon>Viridiplantae</taxon>
        <taxon>Streptophyta</taxon>
        <taxon>Embryophyta</taxon>
        <taxon>Tracheophyta</taxon>
        <taxon>Spermatophyta</taxon>
        <taxon>Magnoliopsida</taxon>
        <taxon>Liliopsida</taxon>
        <taxon>Poales</taxon>
        <taxon>Poaceae</taxon>
        <taxon>PACMAD clade</taxon>
        <taxon>Chloridoideae</taxon>
        <taxon>Cynodonteae</taxon>
        <taxon>Eleusininae</taxon>
        <taxon>Eleusine</taxon>
    </lineage>
</organism>
<gene>
    <name evidence="3" type="primary">gb20064</name>
    <name evidence="3" type="ORF">PR202_gb20064</name>
</gene>
<sequence>MGDISATADATGDHGGECSVASAHPVAVKGGATMSVAVLLLALLVASVAVFLMSSPPPHHDGKPPVDHRGAAAGEEDAGGKRRAGEPVEHAVGDGVGVPPGFNSRLDAFRTWARLTWMKLRQPRSDEPRRYDDAAGSASSVAGAAKKSFEMGKETVEQAAATAAKATGETVEKAKEKARRAAVAADEEEEL</sequence>
<evidence type="ECO:0000313" key="3">
    <source>
        <dbReference type="EMBL" id="GJN31644.1"/>
    </source>
</evidence>
<dbReference type="PANTHER" id="PTHR35463">
    <property type="entry name" value="TRANSMEMBRANE PROTEIN"/>
    <property type="match status" value="1"/>
</dbReference>
<keyword evidence="2" id="KW-0472">Membrane</keyword>
<dbReference type="EMBL" id="BQKI01000082">
    <property type="protein sequence ID" value="GJN31644.1"/>
    <property type="molecule type" value="Genomic_DNA"/>
</dbReference>
<feature type="region of interest" description="Disordered" evidence="1">
    <location>
        <begin position="123"/>
        <end position="145"/>
    </location>
</feature>
<keyword evidence="4" id="KW-1185">Reference proteome</keyword>
<protein>
    <submittedName>
        <fullName evidence="3">Uncharacterized protein</fullName>
    </submittedName>
</protein>
<keyword evidence="2" id="KW-0812">Transmembrane</keyword>
<evidence type="ECO:0000256" key="1">
    <source>
        <dbReference type="SAM" id="MobiDB-lite"/>
    </source>
</evidence>
<evidence type="ECO:0000313" key="4">
    <source>
        <dbReference type="Proteomes" id="UP001054889"/>
    </source>
</evidence>
<feature type="transmembrane region" description="Helical" evidence="2">
    <location>
        <begin position="32"/>
        <end position="53"/>
    </location>
</feature>